<dbReference type="PRINTS" id="PR00862">
    <property type="entry name" value="PROLIGOPTASE"/>
</dbReference>
<evidence type="ECO:0000313" key="5">
    <source>
        <dbReference type="EMBL" id="PIM97077.1"/>
    </source>
</evidence>
<dbReference type="InterPro" id="IPR002470">
    <property type="entry name" value="Peptidase_S9A"/>
</dbReference>
<dbReference type="InterPro" id="IPR001375">
    <property type="entry name" value="Peptidase_S9_cat"/>
</dbReference>
<dbReference type="EC" id="3.4.21.-" evidence="3"/>
<dbReference type="Gene3D" id="3.40.50.1820">
    <property type="entry name" value="alpha/beta hydrolase"/>
    <property type="match status" value="1"/>
</dbReference>
<accession>A0A2G9FVF9</accession>
<organism evidence="5 6">
    <name type="scientific">Handroanthus impetiginosus</name>
    <dbReference type="NCBI Taxonomy" id="429701"/>
    <lineage>
        <taxon>Eukaryota</taxon>
        <taxon>Viridiplantae</taxon>
        <taxon>Streptophyta</taxon>
        <taxon>Embryophyta</taxon>
        <taxon>Tracheophyta</taxon>
        <taxon>Spermatophyta</taxon>
        <taxon>Magnoliopsida</taxon>
        <taxon>eudicotyledons</taxon>
        <taxon>Gunneridae</taxon>
        <taxon>Pentapetalae</taxon>
        <taxon>asterids</taxon>
        <taxon>lamiids</taxon>
        <taxon>Lamiales</taxon>
        <taxon>Bignoniaceae</taxon>
        <taxon>Crescentiina</taxon>
        <taxon>Tabebuia alliance</taxon>
        <taxon>Handroanthus</taxon>
    </lineage>
</organism>
<dbReference type="GO" id="GO:0006508">
    <property type="term" value="P:proteolysis"/>
    <property type="evidence" value="ECO:0007669"/>
    <property type="project" value="UniProtKB-KW"/>
</dbReference>
<dbReference type="PANTHER" id="PTHR11757:SF12">
    <property type="entry name" value="PROLYL ENDOPEPTIDASE"/>
    <property type="match status" value="1"/>
</dbReference>
<keyword evidence="6" id="KW-1185">Reference proteome</keyword>
<keyword evidence="3" id="KW-0645">Protease</keyword>
<keyword evidence="3 5" id="KW-0378">Hydrolase</keyword>
<evidence type="ECO:0000256" key="3">
    <source>
        <dbReference type="RuleBase" id="RU368024"/>
    </source>
</evidence>
<dbReference type="InterPro" id="IPR051543">
    <property type="entry name" value="Serine_Peptidase_S9A"/>
</dbReference>
<evidence type="ECO:0000256" key="2">
    <source>
        <dbReference type="ARBA" id="ARBA00045448"/>
    </source>
</evidence>
<comment type="similarity">
    <text evidence="1 3">Belongs to the peptidase S9A family.</text>
</comment>
<dbReference type="EMBL" id="NKXS01011097">
    <property type="protein sequence ID" value="PIM97077.1"/>
    <property type="molecule type" value="Genomic_DNA"/>
</dbReference>
<comment type="caution">
    <text evidence="5">The sequence shown here is derived from an EMBL/GenBank/DDBJ whole genome shotgun (WGS) entry which is preliminary data.</text>
</comment>
<feature type="domain" description="Peptidase S9 prolyl oligopeptidase catalytic" evidence="4">
    <location>
        <begin position="2"/>
        <end position="205"/>
    </location>
</feature>
<dbReference type="OrthoDB" id="248387at2759"/>
<dbReference type="GO" id="GO:0009507">
    <property type="term" value="C:chloroplast"/>
    <property type="evidence" value="ECO:0007669"/>
    <property type="project" value="TreeGrafter"/>
</dbReference>
<keyword evidence="3" id="KW-0720">Serine protease</keyword>
<comment type="function">
    <text evidence="2">Serine peptidase whose precise substrate specificity remains unclear. Does not cleave peptides after a arginine or lysine residue. Regulates trans-Golgi network morphology and sorting by regulating the membrane binding of the AP-1 complex. May play a role in the regulation of synaptic vesicle exocytosis.</text>
</comment>
<dbReference type="AlphaFoldDB" id="A0A2G9FVF9"/>
<protein>
    <recommendedName>
        <fullName evidence="3">Prolyl endopeptidase</fullName>
        <ecNumber evidence="3">3.4.21.-</ecNumber>
    </recommendedName>
</protein>
<evidence type="ECO:0000256" key="1">
    <source>
        <dbReference type="ARBA" id="ARBA00005228"/>
    </source>
</evidence>
<dbReference type="SUPFAM" id="SSF53474">
    <property type="entry name" value="alpha/beta-Hydrolases"/>
    <property type="match status" value="1"/>
</dbReference>
<dbReference type="GO" id="GO:0004252">
    <property type="term" value="F:serine-type endopeptidase activity"/>
    <property type="evidence" value="ECO:0007669"/>
    <property type="project" value="UniProtKB-UniRule"/>
</dbReference>
<reference evidence="6" key="1">
    <citation type="journal article" date="2018" name="Gigascience">
        <title>Genome assembly of the Pink Ipe (Handroanthus impetiginosus, Bignoniaceae), a highly valued, ecologically keystone Neotropical timber forest tree.</title>
        <authorList>
            <person name="Silva-Junior O.B."/>
            <person name="Grattapaglia D."/>
            <person name="Novaes E."/>
            <person name="Collevatti R.G."/>
        </authorList>
    </citation>
    <scope>NUCLEOTIDE SEQUENCE [LARGE SCALE GENOMIC DNA]</scope>
    <source>
        <strain evidence="6">cv. UFG-1</strain>
    </source>
</reference>
<gene>
    <name evidence="5" type="ORF">CDL12_30459</name>
</gene>
<sequence>MFAFADVRGGAGNNPSWHRSGSGLKKLNSIHDFVSCGEYLISEGFIHRNKLSALGISAGSLLVGAAINMCPELFRAAILKVPFLDVLKSLLDPSLPLTTLDYEEFGNPQTQSYFEYILKYSPYDNIPQGVCCPSMLVSASFNDSRVGVWEAAKWVAKMRDTACSSCSSAVILRTNINGGHFQEGGRFTHCWETAYEYAYLMKVVGATEE</sequence>
<evidence type="ECO:0000259" key="4">
    <source>
        <dbReference type="Pfam" id="PF00326"/>
    </source>
</evidence>
<dbReference type="Pfam" id="PF00326">
    <property type="entry name" value="Peptidase_S9"/>
    <property type="match status" value="1"/>
</dbReference>
<evidence type="ECO:0000313" key="6">
    <source>
        <dbReference type="Proteomes" id="UP000231279"/>
    </source>
</evidence>
<dbReference type="InterPro" id="IPR029058">
    <property type="entry name" value="AB_hydrolase_fold"/>
</dbReference>
<name>A0A2G9FVF9_9LAMI</name>
<dbReference type="PANTHER" id="PTHR11757">
    <property type="entry name" value="PROTEASE FAMILY S9A OLIGOPEPTIDASE"/>
    <property type="match status" value="1"/>
</dbReference>
<proteinExistence type="inferred from homology"/>
<dbReference type="Proteomes" id="UP000231279">
    <property type="component" value="Unassembled WGS sequence"/>
</dbReference>